<organism evidence="7 8">
    <name type="scientific">Reyranella aquatilis</name>
    <dbReference type="NCBI Taxonomy" id="2035356"/>
    <lineage>
        <taxon>Bacteria</taxon>
        <taxon>Pseudomonadati</taxon>
        <taxon>Pseudomonadota</taxon>
        <taxon>Alphaproteobacteria</taxon>
        <taxon>Hyphomicrobiales</taxon>
        <taxon>Reyranellaceae</taxon>
        <taxon>Reyranella</taxon>
    </lineage>
</organism>
<dbReference type="Gene3D" id="1.10.1060.10">
    <property type="entry name" value="Alpha-helical ferredoxin"/>
    <property type="match status" value="1"/>
</dbReference>
<keyword evidence="4" id="KW-0408">Iron</keyword>
<dbReference type="PROSITE" id="PS00198">
    <property type="entry name" value="4FE4S_FER_1"/>
    <property type="match status" value="1"/>
</dbReference>
<gene>
    <name evidence="7" type="ORF">LJ725_11005</name>
</gene>
<dbReference type="SUPFAM" id="SSF46548">
    <property type="entry name" value="alpha-helical ferredoxin"/>
    <property type="match status" value="1"/>
</dbReference>
<evidence type="ECO:0000256" key="3">
    <source>
        <dbReference type="ARBA" id="ARBA00023002"/>
    </source>
</evidence>
<dbReference type="InterPro" id="IPR051460">
    <property type="entry name" value="HdrC_iron-sulfur_subunit"/>
</dbReference>
<dbReference type="Pfam" id="PF02754">
    <property type="entry name" value="CCG"/>
    <property type="match status" value="2"/>
</dbReference>
<protein>
    <submittedName>
        <fullName evidence="7">(Fe-S)-binding protein</fullName>
    </submittedName>
</protein>
<evidence type="ECO:0000256" key="2">
    <source>
        <dbReference type="ARBA" id="ARBA00022723"/>
    </source>
</evidence>
<keyword evidence="5" id="KW-0411">Iron-sulfur</keyword>
<sequence>MSAYADRLEALVAEAADRCTTCGKCFEACPTARESGLDMGEGVERVGELVALTRDGGAAAPLLDKWLGACDGSARCTAACPEEINVRQWVTIAKMKSLQATRPVQEGAANAAGRFRHMAQAVRLLASMQLPSETLKKILAPAERRSADVLFYTGCNVLRTPHIVLNVMDILDALELDFDVVGGTAHCCGVYQFQEADLPTYERMGHRTFQRFGQSGASKVLTWCPTCTKNFDELEKDVEAPSFDLGHVSEFLAANLDALKARFKADQPRRRVVIHEHLGIGATVESIRNLLRAVPNLELVDLPQDSGFSYACGGQAAKFKDREQAIHRDLVRGALDGGADTIVTMYHSCHRALSGAEAIYPSLRVVNFTDVLAEALGRGGHPDYYRLYKRGGAMDEAVTAARGFLENNGVRIDENAVKSLTADIFNETGVGGPREAFAEAFTALAREG</sequence>
<keyword evidence="3" id="KW-0560">Oxidoreductase</keyword>
<dbReference type="InterPro" id="IPR017900">
    <property type="entry name" value="4Fe4S_Fe_S_CS"/>
</dbReference>
<accession>A0ABS8KV34</accession>
<keyword evidence="1" id="KW-0004">4Fe-4S</keyword>
<evidence type="ECO:0000313" key="7">
    <source>
        <dbReference type="EMBL" id="MCC8429498.1"/>
    </source>
</evidence>
<dbReference type="EMBL" id="JAJISD010000004">
    <property type="protein sequence ID" value="MCC8429498.1"/>
    <property type="molecule type" value="Genomic_DNA"/>
</dbReference>
<dbReference type="InterPro" id="IPR004017">
    <property type="entry name" value="Cys_rich_dom"/>
</dbReference>
<evidence type="ECO:0000256" key="1">
    <source>
        <dbReference type="ARBA" id="ARBA00022485"/>
    </source>
</evidence>
<dbReference type="Proteomes" id="UP001198862">
    <property type="component" value="Unassembled WGS sequence"/>
</dbReference>
<evidence type="ECO:0000256" key="5">
    <source>
        <dbReference type="ARBA" id="ARBA00023014"/>
    </source>
</evidence>
<evidence type="ECO:0000313" key="8">
    <source>
        <dbReference type="Proteomes" id="UP001198862"/>
    </source>
</evidence>
<proteinExistence type="predicted"/>
<evidence type="ECO:0000259" key="6">
    <source>
        <dbReference type="PROSITE" id="PS51379"/>
    </source>
</evidence>
<reference evidence="7 8" key="1">
    <citation type="submission" date="2021-11" db="EMBL/GenBank/DDBJ databases">
        <authorList>
            <person name="Lee D.-H."/>
            <person name="Kim S.-B."/>
        </authorList>
    </citation>
    <scope>NUCLEOTIDE SEQUENCE [LARGE SCALE GENOMIC DNA]</scope>
    <source>
        <strain evidence="7 8">KCTC 52223</strain>
    </source>
</reference>
<dbReference type="PANTHER" id="PTHR43255">
    <property type="entry name" value="IRON-SULFUR-BINDING OXIDOREDUCTASE FADF-RELATED-RELATED"/>
    <property type="match status" value="1"/>
</dbReference>
<keyword evidence="8" id="KW-1185">Reference proteome</keyword>
<feature type="domain" description="4Fe-4S ferredoxin-type" evidence="6">
    <location>
        <begin position="9"/>
        <end position="42"/>
    </location>
</feature>
<dbReference type="PROSITE" id="PS51379">
    <property type="entry name" value="4FE4S_FER_2"/>
    <property type="match status" value="1"/>
</dbReference>
<evidence type="ECO:0000256" key="4">
    <source>
        <dbReference type="ARBA" id="ARBA00023004"/>
    </source>
</evidence>
<dbReference type="PANTHER" id="PTHR43255:SF1">
    <property type="entry name" value="IRON-SULFUR-BINDING OXIDOREDUCTASE FADF-RELATED"/>
    <property type="match status" value="1"/>
</dbReference>
<comment type="caution">
    <text evidence="7">The sequence shown here is derived from an EMBL/GenBank/DDBJ whole genome shotgun (WGS) entry which is preliminary data.</text>
</comment>
<name>A0ABS8KV34_9HYPH</name>
<dbReference type="Pfam" id="PF13183">
    <property type="entry name" value="Fer4_8"/>
    <property type="match status" value="1"/>
</dbReference>
<keyword evidence="2" id="KW-0479">Metal-binding</keyword>
<dbReference type="InterPro" id="IPR017896">
    <property type="entry name" value="4Fe4S_Fe-S-bd"/>
</dbReference>
<dbReference type="InterPro" id="IPR009051">
    <property type="entry name" value="Helical_ferredxn"/>
</dbReference>
<dbReference type="RefSeq" id="WP_230550699.1">
    <property type="nucleotide sequence ID" value="NZ_JAJISD010000004.1"/>
</dbReference>